<keyword evidence="4" id="KW-0963">Cytoplasm</keyword>
<protein>
    <submittedName>
        <fullName evidence="8">ARM repeat-containing protein</fullName>
    </submittedName>
</protein>
<organism evidence="8 9">
    <name type="scientific">Fragilariopsis cylindrus CCMP1102</name>
    <dbReference type="NCBI Taxonomy" id="635003"/>
    <lineage>
        <taxon>Eukaryota</taxon>
        <taxon>Sar</taxon>
        <taxon>Stramenopiles</taxon>
        <taxon>Ochrophyta</taxon>
        <taxon>Bacillariophyta</taxon>
        <taxon>Bacillariophyceae</taxon>
        <taxon>Bacillariophycidae</taxon>
        <taxon>Bacillariales</taxon>
        <taxon>Bacillariaceae</taxon>
        <taxon>Fragilariopsis</taxon>
    </lineage>
</organism>
<dbReference type="InterPro" id="IPR058584">
    <property type="entry name" value="IMB1_TNPO1-like_TPR"/>
</dbReference>
<keyword evidence="3" id="KW-0813">Transport</keyword>
<comment type="subcellular location">
    <subcellularLocation>
        <location evidence="1">Cytoplasm</location>
    </subcellularLocation>
</comment>
<evidence type="ECO:0000256" key="1">
    <source>
        <dbReference type="ARBA" id="ARBA00004496"/>
    </source>
</evidence>
<dbReference type="Proteomes" id="UP000095751">
    <property type="component" value="Unassembled WGS sequence"/>
</dbReference>
<dbReference type="EMBL" id="KV784357">
    <property type="protein sequence ID" value="OEU17108.1"/>
    <property type="molecule type" value="Genomic_DNA"/>
</dbReference>
<dbReference type="GO" id="GO:0005737">
    <property type="term" value="C:cytoplasm"/>
    <property type="evidence" value="ECO:0007669"/>
    <property type="project" value="UniProtKB-SubCell"/>
</dbReference>
<keyword evidence="6" id="KW-0653">Protein transport</keyword>
<dbReference type="FunCoup" id="A0A1E7FG11">
    <property type="interactions" value="550"/>
</dbReference>
<sequence>MHGSEHALQTQLHDQWKNLDAAVRNNVKGPLLTAMRNAQQVISHPAAQAAAEVAAVELPFNEWPEFLPTLLDNIRGANYDKPIKVATLDCLGYCCERISFLGGEVDQASTDSMLSAIVDGIGSTRPNRMRHAAAGALKNSLLFAETNMEKQEERSAIMNSLMEATRCEDMNVRIVAYEGIVQVAILYYAKLQEYMTTIYQLTTTTIKEDNEEVAKSAIEFWTSLCEVEQDLIDEEEDCRQRGLQVERPCMRYVDAAMQHLAPYLFDTLTKQDEDPDNDDYNLQMAGQLCLSNVSQTVENNIVPVVMPFVNSKIQDGNWRNRDAAIMAFISILDGPSSDTIGPFVSQSVPVLLKMLDDENIIVRDSAAHCISRICLLHVQFIPPEIFPSLLEALTNKCKEGSAKVASQAATAIFNLASAFSDESGGEDQATNALSRYMQVLLQTLLQLVDRANADSDDSSNLRLAGMEAISELISVSAQDNLQLLSALLPEFITRFEQTSAMPVLNEDDKNAKEQIQGLLCAVIQNLYRKLDKATVLPMTDQVMMLLLGVLQTKNSICHEECFTAISSISDALEGDFVKYMDHFSPLLVAGLKNCSAYQVCIVAVGTVGDISRNIEGAIQPYCDGIMNALVEDLKDSSIHRSVKPPVLSCFGDIAMAIGGGAYTPYFDVSMMMLMQASSTEVPQDDEDLIEYLNLLRESILEAYVGIIQGLRDGNMLEKFEPFVPGIMSFLQKISEDPNRDSYVLSKAVGMLGDLAQTMGAKIKNEINKQFAAKLISDAMSSGDASLVEVAQWASQTLTALVAQP</sequence>
<dbReference type="Pfam" id="PF25574">
    <property type="entry name" value="TPR_IMB1"/>
    <property type="match status" value="1"/>
</dbReference>
<gene>
    <name evidence="8" type="ORF">FRACYDRAFT_207438</name>
</gene>
<evidence type="ECO:0000313" key="8">
    <source>
        <dbReference type="EMBL" id="OEU17108.1"/>
    </source>
</evidence>
<keyword evidence="5" id="KW-0677">Repeat</keyword>
<dbReference type="InParanoid" id="A0A1E7FG11"/>
<evidence type="ECO:0000256" key="2">
    <source>
        <dbReference type="ARBA" id="ARBA00010907"/>
    </source>
</evidence>
<dbReference type="OrthoDB" id="10263328at2759"/>
<name>A0A1E7FG11_9STRA</name>
<evidence type="ECO:0000256" key="6">
    <source>
        <dbReference type="ARBA" id="ARBA00022927"/>
    </source>
</evidence>
<dbReference type="KEGG" id="fcy:FRACYDRAFT_207438"/>
<proteinExistence type="inferred from homology"/>
<dbReference type="Gene3D" id="1.25.10.10">
    <property type="entry name" value="Leucine-rich Repeat Variant"/>
    <property type="match status" value="1"/>
</dbReference>
<dbReference type="FunFam" id="1.25.10.10:FF:000027">
    <property type="entry name" value="Importin subunit beta-1"/>
    <property type="match status" value="1"/>
</dbReference>
<dbReference type="InterPro" id="IPR016024">
    <property type="entry name" value="ARM-type_fold"/>
</dbReference>
<dbReference type="InterPro" id="IPR040122">
    <property type="entry name" value="Importin_beta"/>
</dbReference>
<dbReference type="GO" id="GO:0006606">
    <property type="term" value="P:protein import into nucleus"/>
    <property type="evidence" value="ECO:0007669"/>
    <property type="project" value="InterPro"/>
</dbReference>
<evidence type="ECO:0000313" key="9">
    <source>
        <dbReference type="Proteomes" id="UP000095751"/>
    </source>
</evidence>
<dbReference type="SUPFAM" id="SSF48371">
    <property type="entry name" value="ARM repeat"/>
    <property type="match status" value="1"/>
</dbReference>
<dbReference type="AlphaFoldDB" id="A0A1E7FG11"/>
<evidence type="ECO:0000256" key="3">
    <source>
        <dbReference type="ARBA" id="ARBA00022448"/>
    </source>
</evidence>
<keyword evidence="9" id="KW-1185">Reference proteome</keyword>
<accession>A0A1E7FG11</accession>
<dbReference type="Pfam" id="PF13513">
    <property type="entry name" value="HEAT_EZ"/>
    <property type="match status" value="1"/>
</dbReference>
<evidence type="ECO:0000256" key="4">
    <source>
        <dbReference type="ARBA" id="ARBA00022490"/>
    </source>
</evidence>
<comment type="similarity">
    <text evidence="2">Belongs to the importin beta family. Importin beta-1 subfamily.</text>
</comment>
<dbReference type="InterPro" id="IPR011989">
    <property type="entry name" value="ARM-like"/>
</dbReference>
<evidence type="ECO:0000256" key="5">
    <source>
        <dbReference type="ARBA" id="ARBA00022737"/>
    </source>
</evidence>
<dbReference type="PANTHER" id="PTHR10527">
    <property type="entry name" value="IMPORTIN BETA"/>
    <property type="match status" value="1"/>
</dbReference>
<evidence type="ECO:0000259" key="7">
    <source>
        <dbReference type="Pfam" id="PF25574"/>
    </source>
</evidence>
<reference evidence="8 9" key="1">
    <citation type="submission" date="2016-09" db="EMBL/GenBank/DDBJ databases">
        <title>Extensive genetic diversity and differential bi-allelic expression allows diatom success in the polar Southern Ocean.</title>
        <authorList>
            <consortium name="DOE Joint Genome Institute"/>
            <person name="Mock T."/>
            <person name="Otillar R.P."/>
            <person name="Strauss J."/>
            <person name="Dupont C."/>
            <person name="Frickenhaus S."/>
            <person name="Maumus F."/>
            <person name="Mcmullan M."/>
            <person name="Sanges R."/>
            <person name="Schmutz J."/>
            <person name="Toseland A."/>
            <person name="Valas R."/>
            <person name="Veluchamy A."/>
            <person name="Ward B.J."/>
            <person name="Allen A."/>
            <person name="Barry K."/>
            <person name="Falciatore A."/>
            <person name="Ferrante M."/>
            <person name="Fortunato A.E."/>
            <person name="Gloeckner G."/>
            <person name="Gruber A."/>
            <person name="Hipkin R."/>
            <person name="Janech M."/>
            <person name="Kroth P."/>
            <person name="Leese F."/>
            <person name="Lindquist E."/>
            <person name="Lyon B.R."/>
            <person name="Martin J."/>
            <person name="Mayer C."/>
            <person name="Parker M."/>
            <person name="Quesneville H."/>
            <person name="Raymond J."/>
            <person name="Uhlig C."/>
            <person name="Valentin K.U."/>
            <person name="Worden A.Z."/>
            <person name="Armbrust E.V."/>
            <person name="Bowler C."/>
            <person name="Green B."/>
            <person name="Moulton V."/>
            <person name="Van Oosterhout C."/>
            <person name="Grigoriev I."/>
        </authorList>
    </citation>
    <scope>NUCLEOTIDE SEQUENCE [LARGE SCALE GENOMIC DNA]</scope>
    <source>
        <strain evidence="8 9">CCMP1102</strain>
    </source>
</reference>
<feature type="domain" description="Importin subunit beta-1/Transportin-1-like TPR repeats" evidence="7">
    <location>
        <begin position="389"/>
        <end position="775"/>
    </location>
</feature>